<protein>
    <recommendedName>
        <fullName evidence="2">Peptidase S1 domain-containing protein</fullName>
    </recommendedName>
</protein>
<reference evidence="3" key="2">
    <citation type="submission" date="2025-08" db="UniProtKB">
        <authorList>
            <consortium name="Ensembl"/>
        </authorList>
    </citation>
    <scope>IDENTIFICATION</scope>
</reference>
<keyword evidence="4" id="KW-1185">Reference proteome</keyword>
<evidence type="ECO:0000313" key="4">
    <source>
        <dbReference type="Proteomes" id="UP000472265"/>
    </source>
</evidence>
<dbReference type="InterPro" id="IPR009003">
    <property type="entry name" value="Peptidase_S1_PA"/>
</dbReference>
<dbReference type="SUPFAM" id="SSF50494">
    <property type="entry name" value="Trypsin-like serine proteases"/>
    <property type="match status" value="1"/>
</dbReference>
<dbReference type="GO" id="GO:0004252">
    <property type="term" value="F:serine-type endopeptidase activity"/>
    <property type="evidence" value="ECO:0007669"/>
    <property type="project" value="InterPro"/>
</dbReference>
<dbReference type="PANTHER" id="PTHR24271">
    <property type="entry name" value="KALLIKREIN-RELATED"/>
    <property type="match status" value="1"/>
</dbReference>
<dbReference type="Gene3D" id="2.40.10.10">
    <property type="entry name" value="Trypsin-like serine proteases"/>
    <property type="match status" value="2"/>
</dbReference>
<evidence type="ECO:0000259" key="2">
    <source>
        <dbReference type="PROSITE" id="PS50240"/>
    </source>
</evidence>
<proteinExistence type="predicted"/>
<dbReference type="Ensembl" id="ENSSAUT00010041159.1">
    <property type="protein sequence ID" value="ENSSAUP00010039033.1"/>
    <property type="gene ID" value="ENSSAUG00010016481.1"/>
</dbReference>
<dbReference type="OMA" id="VIRHSPY"/>
<keyword evidence="1" id="KW-1015">Disulfide bond</keyword>
<dbReference type="PROSITE" id="PS50240">
    <property type="entry name" value="TRYPSIN_DOM"/>
    <property type="match status" value="1"/>
</dbReference>
<evidence type="ECO:0000313" key="3">
    <source>
        <dbReference type="Ensembl" id="ENSSAUP00010039033.1"/>
    </source>
</evidence>
<dbReference type="InterPro" id="IPR001254">
    <property type="entry name" value="Trypsin_dom"/>
</dbReference>
<dbReference type="CDD" id="cd00190">
    <property type="entry name" value="Tryp_SPc"/>
    <property type="match status" value="1"/>
</dbReference>
<name>A0A671WM64_SPAAU</name>
<organism evidence="3 4">
    <name type="scientific">Sparus aurata</name>
    <name type="common">Gilthead sea bream</name>
    <dbReference type="NCBI Taxonomy" id="8175"/>
    <lineage>
        <taxon>Eukaryota</taxon>
        <taxon>Metazoa</taxon>
        <taxon>Chordata</taxon>
        <taxon>Craniata</taxon>
        <taxon>Vertebrata</taxon>
        <taxon>Euteleostomi</taxon>
        <taxon>Actinopterygii</taxon>
        <taxon>Neopterygii</taxon>
        <taxon>Teleostei</taxon>
        <taxon>Neoteleostei</taxon>
        <taxon>Acanthomorphata</taxon>
        <taxon>Eupercaria</taxon>
        <taxon>Spariformes</taxon>
        <taxon>Sparidae</taxon>
        <taxon>Sparus</taxon>
    </lineage>
</organism>
<dbReference type="AlphaFoldDB" id="A0A671WM64"/>
<dbReference type="GO" id="GO:0006508">
    <property type="term" value="P:proteolysis"/>
    <property type="evidence" value="ECO:0007669"/>
    <property type="project" value="InterPro"/>
</dbReference>
<accession>A0A671WM64</accession>
<reference evidence="3" key="3">
    <citation type="submission" date="2025-09" db="UniProtKB">
        <authorList>
            <consortium name="Ensembl"/>
        </authorList>
    </citation>
    <scope>IDENTIFICATION</scope>
</reference>
<sequence length="262" mass="28584">MNAGIDIQILCGRVGVAAGASPLGDYKVCRPHSRPWQVLLHGGGVACSGALINEWWIVTSFACAPRPYSTIASLGEHDITVEEGTEQHIDVADVIIHGPYHSSRSPIHSLTMVRLASPARFNQFVQPIPLASRCAQPGESCSVSGWGSTIPNHYEPDQHLKCITVPIVDDQTCMNTFPMYLFWSPYMICAGQANSTDNCLHDRGSVMVCDGQLQGVQWFAHGCSDPADPSVHSKLCLYNNWIKSVMDTYRPPLDTTPTATTM</sequence>
<dbReference type="SMART" id="SM00020">
    <property type="entry name" value="Tryp_SPc"/>
    <property type="match status" value="1"/>
</dbReference>
<dbReference type="Pfam" id="PF00089">
    <property type="entry name" value="Trypsin"/>
    <property type="match status" value="1"/>
</dbReference>
<dbReference type="PANTHER" id="PTHR24271:SF47">
    <property type="entry name" value="KALLIKREIN-1"/>
    <property type="match status" value="1"/>
</dbReference>
<evidence type="ECO:0000256" key="1">
    <source>
        <dbReference type="ARBA" id="ARBA00023157"/>
    </source>
</evidence>
<dbReference type="InterPro" id="IPR043504">
    <property type="entry name" value="Peptidase_S1_PA_chymotrypsin"/>
</dbReference>
<dbReference type="Proteomes" id="UP000472265">
    <property type="component" value="Chromosome 17"/>
</dbReference>
<dbReference type="GeneTree" id="ENSGT01050000244971"/>
<dbReference type="InParanoid" id="A0A671WM64"/>
<gene>
    <name evidence="3" type="primary">LOC115567805</name>
</gene>
<dbReference type="FunFam" id="2.40.10.10:FF:000166">
    <property type="entry name" value="Trypsin"/>
    <property type="match status" value="1"/>
</dbReference>
<feature type="domain" description="Peptidase S1" evidence="2">
    <location>
        <begin position="16"/>
        <end position="247"/>
    </location>
</feature>
<reference evidence="3" key="1">
    <citation type="submission" date="2021-04" db="EMBL/GenBank/DDBJ databases">
        <authorList>
            <consortium name="Wellcome Sanger Institute Data Sharing"/>
        </authorList>
    </citation>
    <scope>NUCLEOTIDE SEQUENCE [LARGE SCALE GENOMIC DNA]</scope>
</reference>